<proteinExistence type="inferred from homology"/>
<dbReference type="SUPFAM" id="SSF48264">
    <property type="entry name" value="Cytochrome P450"/>
    <property type="match status" value="1"/>
</dbReference>
<evidence type="ECO:0000256" key="8">
    <source>
        <dbReference type="SAM" id="MobiDB-lite"/>
    </source>
</evidence>
<evidence type="ECO:0000256" key="4">
    <source>
        <dbReference type="ARBA" id="ARBA00022723"/>
    </source>
</evidence>
<dbReference type="InterPro" id="IPR036396">
    <property type="entry name" value="Cyt_P450_sf"/>
</dbReference>
<evidence type="ECO:0000256" key="5">
    <source>
        <dbReference type="ARBA" id="ARBA00023002"/>
    </source>
</evidence>
<evidence type="ECO:0000313" key="9">
    <source>
        <dbReference type="EMBL" id="CAD7663879.1"/>
    </source>
</evidence>
<dbReference type="GO" id="GO:0005789">
    <property type="term" value="C:endoplasmic reticulum membrane"/>
    <property type="evidence" value="ECO:0007669"/>
    <property type="project" value="UniProtKB-SubCell"/>
</dbReference>
<evidence type="ECO:0000256" key="1">
    <source>
        <dbReference type="ARBA" id="ARBA00003690"/>
    </source>
</evidence>
<comment type="function">
    <text evidence="1">May be involved in the metabolism of insect hormones and in the breakdown of synthetic insecticides.</text>
</comment>
<feature type="compositionally biased region" description="Basic and acidic residues" evidence="8">
    <location>
        <begin position="158"/>
        <end position="170"/>
    </location>
</feature>
<dbReference type="PANTHER" id="PTHR24302">
    <property type="entry name" value="CYTOCHROME P450 FAMILY 3"/>
    <property type="match status" value="1"/>
</dbReference>
<organism evidence="9">
    <name type="scientific">Oppiella nova</name>
    <dbReference type="NCBI Taxonomy" id="334625"/>
    <lineage>
        <taxon>Eukaryota</taxon>
        <taxon>Metazoa</taxon>
        <taxon>Ecdysozoa</taxon>
        <taxon>Arthropoda</taxon>
        <taxon>Chelicerata</taxon>
        <taxon>Arachnida</taxon>
        <taxon>Acari</taxon>
        <taxon>Acariformes</taxon>
        <taxon>Sarcoptiformes</taxon>
        <taxon>Oribatida</taxon>
        <taxon>Brachypylina</taxon>
        <taxon>Oppioidea</taxon>
        <taxon>Oppiidae</taxon>
        <taxon>Oppiella</taxon>
    </lineage>
</organism>
<dbReference type="InterPro" id="IPR050705">
    <property type="entry name" value="Cytochrome_P450_3A"/>
</dbReference>
<evidence type="ECO:0000313" key="10">
    <source>
        <dbReference type="Proteomes" id="UP000728032"/>
    </source>
</evidence>
<dbReference type="EMBL" id="OC949754">
    <property type="protein sequence ID" value="CAD7663879.1"/>
    <property type="molecule type" value="Genomic_DNA"/>
</dbReference>
<sequence length="315" mass="36004">MRPLIDDCLNTLVNNLDRLSSDESNAERVLDMKRVFGAYTMEVIIQVAFGTKVDALIDESHPIIVNAKKLMSRNFRLWELPKILVVILLPKVAKLFGLTLMPRDITQFFTDICTKIIAERRASKGSGDKRYDFLQLMLDANDKNKETEDNSDLNSETNADKSELTTDEHPGAIQTHNKGMSDAEMISQCVLFFMAGYETTATTISYATYLLAKNTTSQERLFEESKRIFESKSDIDYDAIERLEYLNGVVMETLRLYPPALALEREASTDTVLAGDEETIKLFKGDIFQVPIYVLHMDRQYFDDPYAFKPERFLP</sequence>
<evidence type="ECO:0000256" key="7">
    <source>
        <dbReference type="ARBA" id="ARBA00023033"/>
    </source>
</evidence>
<reference evidence="9" key="1">
    <citation type="submission" date="2020-11" db="EMBL/GenBank/DDBJ databases">
        <authorList>
            <person name="Tran Van P."/>
        </authorList>
    </citation>
    <scope>NUCLEOTIDE SEQUENCE</scope>
</reference>
<dbReference type="GO" id="GO:0005506">
    <property type="term" value="F:iron ion binding"/>
    <property type="evidence" value="ECO:0007669"/>
    <property type="project" value="InterPro"/>
</dbReference>
<evidence type="ECO:0000256" key="6">
    <source>
        <dbReference type="ARBA" id="ARBA00023004"/>
    </source>
</evidence>
<name>A0A7R9MQP9_9ACAR</name>
<dbReference type="AlphaFoldDB" id="A0A7R9MQP9"/>
<gene>
    <name evidence="9" type="ORF">ONB1V03_LOCUS20437</name>
</gene>
<dbReference type="PANTHER" id="PTHR24302:SF15">
    <property type="entry name" value="FATTY-ACID PEROXYGENASE"/>
    <property type="match status" value="1"/>
</dbReference>
<dbReference type="GO" id="GO:0016705">
    <property type="term" value="F:oxidoreductase activity, acting on paired donors, with incorporation or reduction of molecular oxygen"/>
    <property type="evidence" value="ECO:0007669"/>
    <property type="project" value="InterPro"/>
</dbReference>
<evidence type="ECO:0008006" key="11">
    <source>
        <dbReference type="Google" id="ProtNLM"/>
    </source>
</evidence>
<dbReference type="InterPro" id="IPR002403">
    <property type="entry name" value="Cyt_P450_E_grp-IV"/>
</dbReference>
<dbReference type="Pfam" id="PF00067">
    <property type="entry name" value="p450"/>
    <property type="match status" value="2"/>
</dbReference>
<protein>
    <recommendedName>
        <fullName evidence="11">Cytochrome P450</fullName>
    </recommendedName>
</protein>
<dbReference type="Gene3D" id="1.10.630.10">
    <property type="entry name" value="Cytochrome P450"/>
    <property type="match status" value="1"/>
</dbReference>
<keyword evidence="4" id="KW-0479">Metal-binding</keyword>
<dbReference type="PRINTS" id="PR00465">
    <property type="entry name" value="EP450IV"/>
</dbReference>
<keyword evidence="5" id="KW-0560">Oxidoreductase</keyword>
<comment type="similarity">
    <text evidence="2">Belongs to the cytochrome P450 family.</text>
</comment>
<evidence type="ECO:0000256" key="3">
    <source>
        <dbReference type="ARBA" id="ARBA00022617"/>
    </source>
</evidence>
<accession>A0A7R9MQP9</accession>
<keyword evidence="3" id="KW-0349">Heme</keyword>
<dbReference type="EMBL" id="CAJPVJ010034929">
    <property type="protein sequence ID" value="CAG2181016.1"/>
    <property type="molecule type" value="Genomic_DNA"/>
</dbReference>
<feature type="region of interest" description="Disordered" evidence="8">
    <location>
        <begin position="144"/>
        <end position="178"/>
    </location>
</feature>
<dbReference type="GO" id="GO:0008395">
    <property type="term" value="F:steroid hydroxylase activity"/>
    <property type="evidence" value="ECO:0007669"/>
    <property type="project" value="TreeGrafter"/>
</dbReference>
<keyword evidence="6" id="KW-0408">Iron</keyword>
<feature type="non-terminal residue" evidence="9">
    <location>
        <position position="1"/>
    </location>
</feature>
<evidence type="ECO:0000256" key="2">
    <source>
        <dbReference type="ARBA" id="ARBA00010617"/>
    </source>
</evidence>
<dbReference type="GO" id="GO:0020037">
    <property type="term" value="F:heme binding"/>
    <property type="evidence" value="ECO:0007669"/>
    <property type="project" value="InterPro"/>
</dbReference>
<keyword evidence="7" id="KW-0503">Monooxygenase</keyword>
<dbReference type="Proteomes" id="UP000728032">
    <property type="component" value="Unassembled WGS sequence"/>
</dbReference>
<keyword evidence="10" id="KW-1185">Reference proteome</keyword>
<dbReference type="InterPro" id="IPR001128">
    <property type="entry name" value="Cyt_P450"/>
</dbReference>
<dbReference type="PRINTS" id="PR00385">
    <property type="entry name" value="P450"/>
</dbReference>
<dbReference type="OrthoDB" id="6431779at2759"/>